<name>A0A1I2XDZ8_9ACTN</name>
<dbReference type="AlphaFoldDB" id="A0A1I2XDZ8"/>
<evidence type="ECO:0000313" key="2">
    <source>
        <dbReference type="EMBL" id="SFH11720.1"/>
    </source>
</evidence>
<accession>A0A1I2XDZ8</accession>
<reference evidence="2 3" key="1">
    <citation type="submission" date="2016-10" db="EMBL/GenBank/DDBJ databases">
        <authorList>
            <person name="de Groot N.N."/>
        </authorList>
    </citation>
    <scope>NUCLEOTIDE SEQUENCE [LARGE SCALE GENOMIC DNA]</scope>
    <source>
        <strain evidence="2 3">OK461</strain>
    </source>
</reference>
<evidence type="ECO:0000256" key="1">
    <source>
        <dbReference type="SAM" id="MobiDB-lite"/>
    </source>
</evidence>
<protein>
    <submittedName>
        <fullName evidence="2">Uncharacterized protein</fullName>
    </submittedName>
</protein>
<dbReference type="EMBL" id="FONR01000046">
    <property type="protein sequence ID" value="SFH11720.1"/>
    <property type="molecule type" value="Genomic_DNA"/>
</dbReference>
<organism evidence="2 3">
    <name type="scientific">Streptomyces mirabilis</name>
    <dbReference type="NCBI Taxonomy" id="68239"/>
    <lineage>
        <taxon>Bacteria</taxon>
        <taxon>Bacillati</taxon>
        <taxon>Actinomycetota</taxon>
        <taxon>Actinomycetes</taxon>
        <taxon>Kitasatosporales</taxon>
        <taxon>Streptomycetaceae</taxon>
        <taxon>Streptomyces</taxon>
    </lineage>
</organism>
<evidence type="ECO:0000313" key="3">
    <source>
        <dbReference type="Proteomes" id="UP000181942"/>
    </source>
</evidence>
<feature type="region of interest" description="Disordered" evidence="1">
    <location>
        <begin position="141"/>
        <end position="214"/>
    </location>
</feature>
<feature type="region of interest" description="Disordered" evidence="1">
    <location>
        <begin position="69"/>
        <end position="102"/>
    </location>
</feature>
<sequence>MVDRRVSVVPRTRSCQQACGAACVGRPKPIGSDHLGVGDAASAVTCATSVGGAERLTLSHRQAIGCQVRRGSQGRQAPCPGARPVRRRRSPSGRGPGQLEVDRGQYLGVGGWWPTRTAPSPGPIPRCLSADFGVETRSGGLGCPKGSLHGRGDGRCLGGGPAEVRTARRRGSSTSARRGPRPSRDAGRDVGPALRCDAPAGPSGRPRARGPSCGCPVRPCGSELWAEAAEPRQAPTLT</sequence>
<dbReference type="Proteomes" id="UP000181942">
    <property type="component" value="Unassembled WGS sequence"/>
</dbReference>
<proteinExistence type="predicted"/>
<gene>
    <name evidence="2" type="ORF">SAMN02787118_1467</name>
</gene>